<dbReference type="EC" id="4.3.99.3" evidence="8"/>
<dbReference type="InterPro" id="IPR058240">
    <property type="entry name" value="rSAM_sf"/>
</dbReference>
<comment type="similarity">
    <text evidence="8">Belongs to the radical SAM superfamily. 7-carboxy-7-deazaguanine synthase family.</text>
</comment>
<dbReference type="Pfam" id="PF13353">
    <property type="entry name" value="Fer4_12"/>
    <property type="match status" value="1"/>
</dbReference>
<keyword evidence="1 8" id="KW-0004">4Fe-4S</keyword>
<dbReference type="CDD" id="cd01335">
    <property type="entry name" value="Radical_SAM"/>
    <property type="match status" value="1"/>
</dbReference>
<keyword evidence="2 8" id="KW-0949">S-adenosyl-L-methionine</keyword>
<dbReference type="PANTHER" id="PTHR42836:SF1">
    <property type="entry name" value="7-CARBOXY-7-DEAZAGUANINE SYNTHASE"/>
    <property type="match status" value="1"/>
</dbReference>
<proteinExistence type="inferred from homology"/>
<reference evidence="10 11" key="1">
    <citation type="submission" date="2018-06" db="EMBL/GenBank/DDBJ databases">
        <title>Genomic Encyclopedia of Type Strains, Phase IV (KMG-IV): sequencing the most valuable type-strain genomes for metagenomic binning, comparative biology and taxonomic classification.</title>
        <authorList>
            <person name="Goeker M."/>
        </authorList>
    </citation>
    <scope>NUCLEOTIDE SEQUENCE [LARGE SCALE GENOMIC DNA]</scope>
    <source>
        <strain evidence="10 11">DSM 45479</strain>
    </source>
</reference>
<dbReference type="SFLD" id="SFLDS00029">
    <property type="entry name" value="Radical_SAM"/>
    <property type="match status" value="1"/>
</dbReference>
<dbReference type="Proteomes" id="UP000248714">
    <property type="component" value="Unassembled WGS sequence"/>
</dbReference>
<dbReference type="InterPro" id="IPR024924">
    <property type="entry name" value="7-CO-7-deazaguanine_synth-like"/>
</dbReference>
<keyword evidence="3 8" id="KW-0479">Metal-binding</keyword>
<sequence length="233" mass="25241">MSRDTLLVSEFFGPTFQGEGTSLGRRALFIRLMRCNLTCRDCDTAYTWDATRYDLASKTQELAVEDLLAWALSRAEALVVITGGEPLIQQTRLLPLVRGLVEAGRRVEVETNGTIAPRFGLESLVSQFTVSPKLTRFGAGMPLATRIKPAVLQAFTATGRAVFKFVVSGPDELDEIAALAQAHELAPVYVMPAGTTADQVLAGAAALADPALRRGFHLTTRLHVLLWGDCPGR</sequence>
<keyword evidence="5 8" id="KW-0408">Iron</keyword>
<dbReference type="InterPro" id="IPR013785">
    <property type="entry name" value="Aldolase_TIM"/>
</dbReference>
<evidence type="ECO:0000256" key="2">
    <source>
        <dbReference type="ARBA" id="ARBA00022691"/>
    </source>
</evidence>
<dbReference type="SUPFAM" id="SSF102114">
    <property type="entry name" value="Radical SAM enzymes"/>
    <property type="match status" value="1"/>
</dbReference>
<dbReference type="EMBL" id="QLTT01000014">
    <property type="protein sequence ID" value="RAS59415.1"/>
    <property type="molecule type" value="Genomic_DNA"/>
</dbReference>
<dbReference type="PANTHER" id="PTHR42836">
    <property type="entry name" value="7-CARBOXY-7-DEAZAGUANINE SYNTHASE"/>
    <property type="match status" value="1"/>
</dbReference>
<keyword evidence="4 8" id="KW-0460">Magnesium</keyword>
<dbReference type="PIRSF" id="PIRSF000370">
    <property type="entry name" value="QueE"/>
    <property type="match status" value="1"/>
</dbReference>
<feature type="binding site" evidence="8">
    <location>
        <begin position="16"/>
        <end position="18"/>
    </location>
    <ligand>
        <name>substrate</name>
    </ligand>
</feature>
<evidence type="ECO:0000256" key="3">
    <source>
        <dbReference type="ARBA" id="ARBA00022723"/>
    </source>
</evidence>
<gene>
    <name evidence="8" type="primary">queE</name>
    <name evidence="10" type="ORF">C8D87_11427</name>
</gene>
<evidence type="ECO:0000256" key="6">
    <source>
        <dbReference type="ARBA" id="ARBA00023014"/>
    </source>
</evidence>
<comment type="catalytic activity">
    <reaction evidence="8">
        <text>6-carboxy-5,6,7,8-tetrahydropterin + H(+) = 7-carboxy-7-carbaguanine + NH4(+)</text>
        <dbReference type="Rhea" id="RHEA:27974"/>
        <dbReference type="ChEBI" id="CHEBI:15378"/>
        <dbReference type="ChEBI" id="CHEBI:28938"/>
        <dbReference type="ChEBI" id="CHEBI:61032"/>
        <dbReference type="ChEBI" id="CHEBI:61036"/>
        <dbReference type="EC" id="4.3.99.3"/>
    </reaction>
</comment>
<feature type="binding site" evidence="8">
    <location>
        <position position="82"/>
    </location>
    <ligand>
        <name>substrate</name>
    </ligand>
</feature>
<feature type="binding site" evidence="8">
    <location>
        <position position="42"/>
    </location>
    <ligand>
        <name>[4Fe-4S] cluster</name>
        <dbReference type="ChEBI" id="CHEBI:49883"/>
        <note>4Fe-4S-S-AdoMet</note>
    </ligand>
</feature>
<evidence type="ECO:0000256" key="1">
    <source>
        <dbReference type="ARBA" id="ARBA00022485"/>
    </source>
</evidence>
<evidence type="ECO:0000256" key="4">
    <source>
        <dbReference type="ARBA" id="ARBA00022842"/>
    </source>
</evidence>
<comment type="pathway">
    <text evidence="8">Purine metabolism; 7-cyano-7-deazaguanine biosynthesis.</text>
</comment>
<feature type="binding site" evidence="8">
    <location>
        <begin position="131"/>
        <end position="133"/>
    </location>
    <ligand>
        <name>S-adenosyl-L-methionine</name>
        <dbReference type="ChEBI" id="CHEBI:59789"/>
    </ligand>
</feature>
<dbReference type="PROSITE" id="PS51918">
    <property type="entry name" value="RADICAL_SAM"/>
    <property type="match status" value="1"/>
</dbReference>
<feature type="binding site" evidence="8">
    <location>
        <position position="44"/>
    </location>
    <ligand>
        <name>Mg(2+)</name>
        <dbReference type="ChEBI" id="CHEBI:18420"/>
    </ligand>
</feature>
<comment type="cofactor">
    <cofactor evidence="8">
        <name>S-adenosyl-L-methionine</name>
        <dbReference type="ChEBI" id="CHEBI:59789"/>
    </cofactor>
    <text evidence="8">Binds 1 S-adenosyl-L-methionine per subunit.</text>
</comment>
<keyword evidence="7 8" id="KW-0456">Lyase</keyword>
<comment type="cofactor">
    <cofactor evidence="8">
        <name>[4Fe-4S] cluster</name>
        <dbReference type="ChEBI" id="CHEBI:49883"/>
    </cofactor>
    <text evidence="8">Binds 1 [4Fe-4S] cluster. The cluster is coordinated with 3 cysteines and an exchangeable S-adenosyl-L-methionine.</text>
</comment>
<evidence type="ECO:0000256" key="5">
    <source>
        <dbReference type="ARBA" id="ARBA00023004"/>
    </source>
</evidence>
<dbReference type="InterPro" id="IPR007197">
    <property type="entry name" value="rSAM"/>
</dbReference>
<organism evidence="10 11">
    <name type="scientific">Lentzea atacamensis</name>
    <dbReference type="NCBI Taxonomy" id="531938"/>
    <lineage>
        <taxon>Bacteria</taxon>
        <taxon>Bacillati</taxon>
        <taxon>Actinomycetota</taxon>
        <taxon>Actinomycetes</taxon>
        <taxon>Pseudonocardiales</taxon>
        <taxon>Pseudonocardiaceae</taxon>
        <taxon>Lentzea</taxon>
    </lineage>
</organism>
<keyword evidence="6 8" id="KW-0411">Iron-sulfur</keyword>
<feature type="binding site" evidence="8">
    <location>
        <position position="84"/>
    </location>
    <ligand>
        <name>S-adenosyl-L-methionine</name>
        <dbReference type="ChEBI" id="CHEBI:59789"/>
    </ligand>
</feature>
<comment type="cofactor">
    <cofactor evidence="8">
        <name>Mg(2+)</name>
        <dbReference type="ChEBI" id="CHEBI:18420"/>
    </cofactor>
</comment>
<comment type="function">
    <text evidence="8">Catalyzes the complex heterocyclic radical-mediated conversion of 6-carboxy-5,6,7,8-tetrahydropterin (CPH4) to 7-carboxy-7-deazaguanine (CDG), a step common to the biosynthetic pathways of all 7-deazapurine-containing compounds.</text>
</comment>
<feature type="binding site" evidence="8">
    <location>
        <position position="35"/>
    </location>
    <ligand>
        <name>[4Fe-4S] cluster</name>
        <dbReference type="ChEBI" id="CHEBI:49883"/>
        <note>4Fe-4S-S-AdoMet</note>
    </ligand>
</feature>
<protein>
    <recommendedName>
        <fullName evidence="8">7-carboxy-7-deazaguanine synthase</fullName>
        <shortName evidence="8">CDG synthase</shortName>
        <ecNumber evidence="8">4.3.99.3</ecNumber>
    </recommendedName>
    <alternativeName>
        <fullName evidence="8">Queuosine biosynthesis protein QueE</fullName>
    </alternativeName>
</protein>
<accession>A0ABX9DVU8</accession>
<comment type="caution">
    <text evidence="10">The sequence shown here is derived from an EMBL/GenBank/DDBJ whole genome shotgun (WGS) entry which is preliminary data.</text>
</comment>
<evidence type="ECO:0000313" key="10">
    <source>
        <dbReference type="EMBL" id="RAS59415.1"/>
    </source>
</evidence>
<keyword evidence="11" id="KW-1185">Reference proteome</keyword>
<dbReference type="Gene3D" id="3.20.20.70">
    <property type="entry name" value="Aldolase class I"/>
    <property type="match status" value="1"/>
</dbReference>
<dbReference type="RefSeq" id="WP_112231807.1">
    <property type="nucleotide sequence ID" value="NZ_QLTT01000014.1"/>
</dbReference>
<comment type="caution">
    <text evidence="8">Lacks conserved residue(s) required for the propagation of feature annotation.</text>
</comment>
<comment type="subunit">
    <text evidence="8">Homodimer.</text>
</comment>
<evidence type="ECO:0000256" key="7">
    <source>
        <dbReference type="ARBA" id="ARBA00023239"/>
    </source>
</evidence>
<dbReference type="HAMAP" id="MF_00917">
    <property type="entry name" value="QueE"/>
    <property type="match status" value="1"/>
</dbReference>
<feature type="binding site" evidence="8">
    <location>
        <position position="31"/>
    </location>
    <ligand>
        <name>substrate</name>
    </ligand>
</feature>
<feature type="binding site" evidence="8">
    <location>
        <position position="39"/>
    </location>
    <ligand>
        <name>[4Fe-4S] cluster</name>
        <dbReference type="ChEBI" id="CHEBI:49883"/>
        <note>4Fe-4S-S-AdoMet</note>
    </ligand>
</feature>
<evidence type="ECO:0000313" key="11">
    <source>
        <dbReference type="Proteomes" id="UP000248714"/>
    </source>
</evidence>
<feature type="domain" description="Radical SAM core" evidence="9">
    <location>
        <begin position="22"/>
        <end position="229"/>
    </location>
</feature>
<keyword evidence="8" id="KW-0671">Queuosine biosynthesis</keyword>
<evidence type="ECO:0000256" key="8">
    <source>
        <dbReference type="HAMAP-Rule" id="MF_00917"/>
    </source>
</evidence>
<name>A0ABX9DVU8_9PSEU</name>
<evidence type="ECO:0000259" key="9">
    <source>
        <dbReference type="PROSITE" id="PS51918"/>
    </source>
</evidence>